<name>A0A6J4PEN3_9ACTN</name>
<gene>
    <name evidence="2" type="ORF">AVDCRST_MAG35-1271</name>
</gene>
<reference evidence="2" key="1">
    <citation type="submission" date="2020-02" db="EMBL/GenBank/DDBJ databases">
        <authorList>
            <person name="Meier V. D."/>
        </authorList>
    </citation>
    <scope>NUCLEOTIDE SEQUENCE</scope>
    <source>
        <strain evidence="2">AVDCRST_MAG35</strain>
    </source>
</reference>
<feature type="transmembrane region" description="Helical" evidence="1">
    <location>
        <begin position="6"/>
        <end position="25"/>
    </location>
</feature>
<keyword evidence="1" id="KW-1133">Transmembrane helix</keyword>
<evidence type="ECO:0000256" key="1">
    <source>
        <dbReference type="SAM" id="Phobius"/>
    </source>
</evidence>
<organism evidence="2">
    <name type="scientific">uncultured Quadrisphaera sp</name>
    <dbReference type="NCBI Taxonomy" id="904978"/>
    <lineage>
        <taxon>Bacteria</taxon>
        <taxon>Bacillati</taxon>
        <taxon>Actinomycetota</taxon>
        <taxon>Actinomycetes</taxon>
        <taxon>Kineosporiales</taxon>
        <taxon>Kineosporiaceae</taxon>
        <taxon>Quadrisphaera</taxon>
        <taxon>environmental samples</taxon>
    </lineage>
</organism>
<sequence>LGGAPASTPAVLAGLGALSAAVAAVERGAGRAR</sequence>
<protein>
    <submittedName>
        <fullName evidence="2">Uncharacterized protein</fullName>
    </submittedName>
</protein>
<feature type="non-terminal residue" evidence="2">
    <location>
        <position position="1"/>
    </location>
</feature>
<proteinExistence type="predicted"/>
<evidence type="ECO:0000313" key="2">
    <source>
        <dbReference type="EMBL" id="CAA9407976.1"/>
    </source>
</evidence>
<dbReference type="EMBL" id="CADCUY010000265">
    <property type="protein sequence ID" value="CAA9407976.1"/>
    <property type="molecule type" value="Genomic_DNA"/>
</dbReference>
<dbReference type="AlphaFoldDB" id="A0A6J4PEN3"/>
<keyword evidence="1" id="KW-0472">Membrane</keyword>
<keyword evidence="1" id="KW-0812">Transmembrane</keyword>
<accession>A0A6J4PEN3</accession>